<keyword evidence="3" id="KW-1185">Reference proteome</keyword>
<dbReference type="Pfam" id="PF25297">
    <property type="entry name" value="DUF7878"/>
    <property type="match status" value="1"/>
</dbReference>
<name>A0ABP8Q6B1_9BACT</name>
<dbReference type="EMBL" id="BAABGQ010000005">
    <property type="protein sequence ID" value="GAA4498240.1"/>
    <property type="molecule type" value="Genomic_DNA"/>
</dbReference>
<dbReference type="RefSeq" id="WP_208130824.1">
    <property type="nucleotide sequence ID" value="NZ_BAABGQ010000005.1"/>
</dbReference>
<proteinExistence type="predicted"/>
<evidence type="ECO:0000313" key="3">
    <source>
        <dbReference type="Proteomes" id="UP001501243"/>
    </source>
</evidence>
<protein>
    <recommendedName>
        <fullName evidence="1">DUF7878 domain-containing protein</fullName>
    </recommendedName>
</protein>
<comment type="caution">
    <text evidence="2">The sequence shown here is derived from an EMBL/GenBank/DDBJ whole genome shotgun (WGS) entry which is preliminary data.</text>
</comment>
<accession>A0ABP8Q6B1</accession>
<dbReference type="Proteomes" id="UP001501243">
    <property type="component" value="Unassembled WGS sequence"/>
</dbReference>
<dbReference type="InterPro" id="IPR057200">
    <property type="entry name" value="DUF7878"/>
</dbReference>
<evidence type="ECO:0000313" key="2">
    <source>
        <dbReference type="EMBL" id="GAA4498240.1"/>
    </source>
</evidence>
<sequence>MRFVFNITQVNKEALIKYPYAALDGDLIVLIEDSVFFDDGISLLDFALSIQSWLAKVRIGFLADFDYSSDEYTENPVLHLTKLDSHHYTIYSAWATNYPETILGLGEITHCFHNFLSELNATIQQEYGVGFSDMRLFAN</sequence>
<reference evidence="3" key="1">
    <citation type="journal article" date="2019" name="Int. J. Syst. Evol. Microbiol.">
        <title>The Global Catalogue of Microorganisms (GCM) 10K type strain sequencing project: providing services to taxonomists for standard genome sequencing and annotation.</title>
        <authorList>
            <consortium name="The Broad Institute Genomics Platform"/>
            <consortium name="The Broad Institute Genome Sequencing Center for Infectious Disease"/>
            <person name="Wu L."/>
            <person name="Ma J."/>
        </authorList>
    </citation>
    <scope>NUCLEOTIDE SEQUENCE [LARGE SCALE GENOMIC DNA]</scope>
    <source>
        <strain evidence="3">JCM 17841</strain>
    </source>
</reference>
<evidence type="ECO:0000259" key="1">
    <source>
        <dbReference type="Pfam" id="PF25297"/>
    </source>
</evidence>
<organism evidence="2 3">
    <name type="scientific">Hymenobacter ginsengisoli</name>
    <dbReference type="NCBI Taxonomy" id="1051626"/>
    <lineage>
        <taxon>Bacteria</taxon>
        <taxon>Pseudomonadati</taxon>
        <taxon>Bacteroidota</taxon>
        <taxon>Cytophagia</taxon>
        <taxon>Cytophagales</taxon>
        <taxon>Hymenobacteraceae</taxon>
        <taxon>Hymenobacter</taxon>
    </lineage>
</organism>
<gene>
    <name evidence="2" type="ORF">GCM10023172_14800</name>
</gene>
<feature type="domain" description="DUF7878" evidence="1">
    <location>
        <begin position="15"/>
        <end position="124"/>
    </location>
</feature>